<evidence type="ECO:0000313" key="5">
    <source>
        <dbReference type="Proteomes" id="UP000634229"/>
    </source>
</evidence>
<evidence type="ECO:0000256" key="1">
    <source>
        <dbReference type="ARBA" id="ARBA00023125"/>
    </source>
</evidence>
<evidence type="ECO:0000259" key="3">
    <source>
        <dbReference type="PROSITE" id="PS50977"/>
    </source>
</evidence>
<name>A0ABS1NAV9_9ACTN</name>
<dbReference type="InterPro" id="IPR050109">
    <property type="entry name" value="HTH-type_TetR-like_transc_reg"/>
</dbReference>
<keyword evidence="1 2" id="KW-0238">DNA-binding</keyword>
<dbReference type="Pfam" id="PF17940">
    <property type="entry name" value="TetR_C_31"/>
    <property type="match status" value="1"/>
</dbReference>
<dbReference type="RefSeq" id="WP_201874338.1">
    <property type="nucleotide sequence ID" value="NZ_JAERRF010000005.1"/>
</dbReference>
<accession>A0ABS1NAV9</accession>
<protein>
    <submittedName>
        <fullName evidence="4">TetR family transcriptional regulator</fullName>
    </submittedName>
</protein>
<evidence type="ECO:0000313" key="4">
    <source>
        <dbReference type="EMBL" id="MBL1097216.1"/>
    </source>
</evidence>
<dbReference type="Gene3D" id="1.10.357.10">
    <property type="entry name" value="Tetracycline Repressor, domain 2"/>
    <property type="match status" value="1"/>
</dbReference>
<dbReference type="SUPFAM" id="SSF46689">
    <property type="entry name" value="Homeodomain-like"/>
    <property type="match status" value="1"/>
</dbReference>
<comment type="caution">
    <text evidence="4">The sequence shown here is derived from an EMBL/GenBank/DDBJ whole genome shotgun (WGS) entry which is preliminary data.</text>
</comment>
<dbReference type="InterPro" id="IPR041583">
    <property type="entry name" value="TetR_C_31"/>
</dbReference>
<reference evidence="4 5" key="1">
    <citation type="submission" date="2021-01" db="EMBL/GenBank/DDBJ databases">
        <title>WGS of actinomycetes isolated from Thailand.</title>
        <authorList>
            <person name="Thawai C."/>
        </authorList>
    </citation>
    <scope>NUCLEOTIDE SEQUENCE [LARGE SCALE GENOMIC DNA]</scope>
    <source>
        <strain evidence="4 5">CA1R205</strain>
    </source>
</reference>
<dbReference type="Pfam" id="PF00440">
    <property type="entry name" value="TetR_N"/>
    <property type="match status" value="1"/>
</dbReference>
<feature type="domain" description="HTH tetR-type" evidence="3">
    <location>
        <begin position="5"/>
        <end position="65"/>
    </location>
</feature>
<dbReference type="PANTHER" id="PTHR30055">
    <property type="entry name" value="HTH-TYPE TRANSCRIPTIONAL REGULATOR RUTR"/>
    <property type="match status" value="1"/>
</dbReference>
<dbReference type="PROSITE" id="PS50977">
    <property type="entry name" value="HTH_TETR_2"/>
    <property type="match status" value="1"/>
</dbReference>
<keyword evidence="5" id="KW-1185">Reference proteome</keyword>
<dbReference type="Proteomes" id="UP000634229">
    <property type="component" value="Unassembled WGS sequence"/>
</dbReference>
<dbReference type="PANTHER" id="PTHR30055:SF231">
    <property type="entry name" value="TRANSCRIPTIONAL REGULATORY PROTEIN (PROBABLY DEOR-FAMILY)-RELATED"/>
    <property type="match status" value="1"/>
</dbReference>
<proteinExistence type="predicted"/>
<sequence>MSRNPARRAALIDAAIEVLAREGARGLTYRAVDTEAGVPPGTTSNYFTNRDDLLTQVAPRVHERLTPDPDAMAETMKAPRNAALEAELLRGTMNRISEDRSGYLALMELRLEATRRPRLREELTRTMNATLEDNIRFHMDAGLPGDETTVVLLYLAMTGLLIEHLTLPEALAPFTPDGVIEALASRAPPQDA</sequence>
<dbReference type="EMBL" id="JAERRF010000005">
    <property type="protein sequence ID" value="MBL1097216.1"/>
    <property type="molecule type" value="Genomic_DNA"/>
</dbReference>
<gene>
    <name evidence="4" type="ORF">JK363_11120</name>
</gene>
<dbReference type="InterPro" id="IPR009057">
    <property type="entry name" value="Homeodomain-like_sf"/>
</dbReference>
<evidence type="ECO:0000256" key="2">
    <source>
        <dbReference type="PROSITE-ProRule" id="PRU00335"/>
    </source>
</evidence>
<dbReference type="InterPro" id="IPR001647">
    <property type="entry name" value="HTH_TetR"/>
</dbReference>
<organism evidence="4 5">
    <name type="scientific">Streptomyces coffeae</name>
    <dbReference type="NCBI Taxonomy" id="621382"/>
    <lineage>
        <taxon>Bacteria</taxon>
        <taxon>Bacillati</taxon>
        <taxon>Actinomycetota</taxon>
        <taxon>Actinomycetes</taxon>
        <taxon>Kitasatosporales</taxon>
        <taxon>Streptomycetaceae</taxon>
        <taxon>Streptomyces</taxon>
    </lineage>
</organism>
<feature type="DNA-binding region" description="H-T-H motif" evidence="2">
    <location>
        <begin position="28"/>
        <end position="47"/>
    </location>
</feature>